<reference evidence="2 4" key="1">
    <citation type="journal article" date="2020" name="Stud. Mycol.">
        <title>101 Dothideomycetes genomes: a test case for predicting lifestyles and emergence of pathogens.</title>
        <authorList>
            <person name="Haridas S."/>
            <person name="Albert R."/>
            <person name="Binder M."/>
            <person name="Bloem J."/>
            <person name="Labutti K."/>
            <person name="Salamov A."/>
            <person name="Andreopoulos B."/>
            <person name="Baker S."/>
            <person name="Barry K."/>
            <person name="Bills G."/>
            <person name="Bluhm B."/>
            <person name="Cannon C."/>
            <person name="Castanera R."/>
            <person name="Culley D."/>
            <person name="Daum C."/>
            <person name="Ezra D."/>
            <person name="Gonzalez J."/>
            <person name="Henrissat B."/>
            <person name="Kuo A."/>
            <person name="Liang C."/>
            <person name="Lipzen A."/>
            <person name="Lutzoni F."/>
            <person name="Magnuson J."/>
            <person name="Mondo S."/>
            <person name="Nolan M."/>
            <person name="Ohm R."/>
            <person name="Pangilinan J."/>
            <person name="Park H.-J."/>
            <person name="Ramirez L."/>
            <person name="Alfaro M."/>
            <person name="Sun H."/>
            <person name="Tritt A."/>
            <person name="Yoshinaga Y."/>
            <person name="Zwiers L.-H."/>
            <person name="Turgeon B."/>
            <person name="Goodwin S."/>
            <person name="Spatafora J."/>
            <person name="Crous P."/>
            <person name="Grigoriev I."/>
        </authorList>
    </citation>
    <scope>NUCLEOTIDE SEQUENCE</scope>
    <source>
        <strain evidence="2 4">CBS 304.34</strain>
    </source>
</reference>
<dbReference type="OrthoDB" id="2110578at2759"/>
<name>A0A6A6Z6A8_9PEZI</name>
<evidence type="ECO:0000256" key="1">
    <source>
        <dbReference type="SAM" id="SignalP"/>
    </source>
</evidence>
<organism evidence="2">
    <name type="scientific">Mytilinidion resinicola</name>
    <dbReference type="NCBI Taxonomy" id="574789"/>
    <lineage>
        <taxon>Eukaryota</taxon>
        <taxon>Fungi</taxon>
        <taxon>Dikarya</taxon>
        <taxon>Ascomycota</taxon>
        <taxon>Pezizomycotina</taxon>
        <taxon>Dothideomycetes</taxon>
        <taxon>Pleosporomycetidae</taxon>
        <taxon>Mytilinidiales</taxon>
        <taxon>Mytilinidiaceae</taxon>
        <taxon>Mytilinidion</taxon>
    </lineage>
</organism>
<reference evidence="4" key="2">
    <citation type="submission" date="2020-04" db="EMBL/GenBank/DDBJ databases">
        <authorList>
            <consortium name="NCBI Genome Project"/>
        </authorList>
    </citation>
    <scope>NUCLEOTIDE SEQUENCE</scope>
    <source>
        <strain evidence="4">CBS 304.34</strain>
    </source>
</reference>
<keyword evidence="3" id="KW-1185">Reference proteome</keyword>
<dbReference type="EMBL" id="MU003693">
    <property type="protein sequence ID" value="KAF2815765.1"/>
    <property type="molecule type" value="Genomic_DNA"/>
</dbReference>
<feature type="chain" id="PRO_5044629596" evidence="1">
    <location>
        <begin position="24"/>
        <end position="317"/>
    </location>
</feature>
<dbReference type="Proteomes" id="UP000504636">
    <property type="component" value="Unplaced"/>
</dbReference>
<protein>
    <submittedName>
        <fullName evidence="2 4">Uncharacterized protein</fullName>
    </submittedName>
</protein>
<keyword evidence="1" id="KW-0732">Signal</keyword>
<feature type="signal peptide" evidence="1">
    <location>
        <begin position="1"/>
        <end position="23"/>
    </location>
</feature>
<evidence type="ECO:0000313" key="3">
    <source>
        <dbReference type="Proteomes" id="UP000504636"/>
    </source>
</evidence>
<accession>A0A6A6Z6A8</accession>
<sequence>MFLKHLFLALTGALSLATTPVSAQRPSSTPICDYYAETILGANTEANQRLLMVLLLHTTVLGNYTTPNTGIAVHGIATPGNFHGQDVNLIKYFTGELDSTNDGTTPHGVPVLLLDGGGAAPLLKNVSSYNTSSIQYHLFDHIEQYFATLLGCSKQGGAALPAYQGRASMYEVHKFMDLSAAELGWFNLQATLAIASLGFSKADVAIVNDTLYNVFSKRCSPAVTLVPMNAGPQLQSCCVNEDCPLDANATCAAYPNKGVGVPPEAANATNASASGTESPTGTAAVATSTGAGVPAMAVEAWGTVGAVLGAVMLAVAL</sequence>
<reference evidence="4" key="3">
    <citation type="submission" date="2025-04" db="UniProtKB">
        <authorList>
            <consortium name="RefSeq"/>
        </authorList>
    </citation>
    <scope>IDENTIFICATION</scope>
    <source>
        <strain evidence="4">CBS 304.34</strain>
    </source>
</reference>
<dbReference type="GeneID" id="54453422"/>
<gene>
    <name evidence="2 4" type="ORF">BDZ99DRAFT_121965</name>
</gene>
<proteinExistence type="predicted"/>
<evidence type="ECO:0000313" key="4">
    <source>
        <dbReference type="RefSeq" id="XP_033582729.1"/>
    </source>
</evidence>
<dbReference type="AlphaFoldDB" id="A0A6A6Z6A8"/>
<dbReference type="RefSeq" id="XP_033582729.1">
    <property type="nucleotide sequence ID" value="XM_033712529.1"/>
</dbReference>
<evidence type="ECO:0000313" key="2">
    <source>
        <dbReference type="EMBL" id="KAF2815765.1"/>
    </source>
</evidence>